<gene>
    <name evidence="2" type="ORF">HZH68_005279</name>
</gene>
<protein>
    <submittedName>
        <fullName evidence="2">Uncharacterized protein</fullName>
    </submittedName>
</protein>
<evidence type="ECO:0000313" key="3">
    <source>
        <dbReference type="Proteomes" id="UP000617340"/>
    </source>
</evidence>
<comment type="caution">
    <text evidence="2">The sequence shown here is derived from an EMBL/GenBank/DDBJ whole genome shotgun (WGS) entry which is preliminary data.</text>
</comment>
<reference evidence="2" key="1">
    <citation type="journal article" date="2020" name="G3 (Bethesda)">
        <title>High-Quality Assemblies for Three Invasive Social Wasps from the &lt;i&gt;Vespula&lt;/i&gt; Genus.</title>
        <authorList>
            <person name="Harrop T.W.R."/>
            <person name="Guhlin J."/>
            <person name="McLaughlin G.M."/>
            <person name="Permina E."/>
            <person name="Stockwell P."/>
            <person name="Gilligan J."/>
            <person name="Le Lec M.F."/>
            <person name="Gruber M.A.M."/>
            <person name="Quinn O."/>
            <person name="Lovegrove M."/>
            <person name="Duncan E.J."/>
            <person name="Remnant E.J."/>
            <person name="Van Eeckhoven J."/>
            <person name="Graham B."/>
            <person name="Knapp R.A."/>
            <person name="Langford K.W."/>
            <person name="Kronenberg Z."/>
            <person name="Press M.O."/>
            <person name="Eacker S.M."/>
            <person name="Wilson-Rankin E.E."/>
            <person name="Purcell J."/>
            <person name="Lester P.J."/>
            <person name="Dearden P.K."/>
        </authorList>
    </citation>
    <scope>NUCLEOTIDE SEQUENCE</scope>
    <source>
        <strain evidence="2">Linc-1</strain>
    </source>
</reference>
<dbReference type="EMBL" id="JACSDZ010000004">
    <property type="protein sequence ID" value="KAF7405910.1"/>
    <property type="molecule type" value="Genomic_DNA"/>
</dbReference>
<feature type="region of interest" description="Disordered" evidence="1">
    <location>
        <begin position="1"/>
        <end position="23"/>
    </location>
</feature>
<name>A0A834KFX6_VESGE</name>
<feature type="compositionally biased region" description="Acidic residues" evidence="1">
    <location>
        <begin position="10"/>
        <end position="19"/>
    </location>
</feature>
<keyword evidence="3" id="KW-1185">Reference proteome</keyword>
<dbReference type="AlphaFoldDB" id="A0A834KFX6"/>
<sequence>MAGMEKTEEKVDEEVDEEMEWGKGGSLCKEHPFAKRPFIKGVVEAKRSSYSSLVRRVRIDIIAAACRKLSRTVVAVVAVTAGVRELQALAAPRFCG</sequence>
<dbReference type="Proteomes" id="UP000617340">
    <property type="component" value="Unassembled WGS sequence"/>
</dbReference>
<organism evidence="2 3">
    <name type="scientific">Vespula germanica</name>
    <name type="common">German yellow jacket</name>
    <name type="synonym">Paravespula germanica</name>
    <dbReference type="NCBI Taxonomy" id="30212"/>
    <lineage>
        <taxon>Eukaryota</taxon>
        <taxon>Metazoa</taxon>
        <taxon>Ecdysozoa</taxon>
        <taxon>Arthropoda</taxon>
        <taxon>Hexapoda</taxon>
        <taxon>Insecta</taxon>
        <taxon>Pterygota</taxon>
        <taxon>Neoptera</taxon>
        <taxon>Endopterygota</taxon>
        <taxon>Hymenoptera</taxon>
        <taxon>Apocrita</taxon>
        <taxon>Aculeata</taxon>
        <taxon>Vespoidea</taxon>
        <taxon>Vespidae</taxon>
        <taxon>Vespinae</taxon>
        <taxon>Vespula</taxon>
    </lineage>
</organism>
<evidence type="ECO:0000256" key="1">
    <source>
        <dbReference type="SAM" id="MobiDB-lite"/>
    </source>
</evidence>
<evidence type="ECO:0000313" key="2">
    <source>
        <dbReference type="EMBL" id="KAF7405910.1"/>
    </source>
</evidence>
<proteinExistence type="predicted"/>
<accession>A0A834KFX6</accession>